<organism evidence="1 2">
    <name type="scientific">Emcibacter nanhaiensis</name>
    <dbReference type="NCBI Taxonomy" id="1505037"/>
    <lineage>
        <taxon>Bacteria</taxon>
        <taxon>Pseudomonadati</taxon>
        <taxon>Pseudomonadota</taxon>
        <taxon>Alphaproteobacteria</taxon>
        <taxon>Emcibacterales</taxon>
        <taxon>Emcibacteraceae</taxon>
        <taxon>Emcibacter</taxon>
    </lineage>
</organism>
<dbReference type="AlphaFoldDB" id="A0A501PS68"/>
<dbReference type="InterPro" id="IPR012334">
    <property type="entry name" value="Pectin_lyas_fold"/>
</dbReference>
<evidence type="ECO:0000313" key="1">
    <source>
        <dbReference type="EMBL" id="TPD62988.1"/>
    </source>
</evidence>
<dbReference type="EMBL" id="VFIY01000004">
    <property type="protein sequence ID" value="TPD62988.1"/>
    <property type="molecule type" value="Genomic_DNA"/>
</dbReference>
<reference evidence="2" key="1">
    <citation type="submission" date="2019-06" db="EMBL/GenBank/DDBJ databases">
        <title>The complete genome of Emcibacter congregatus ZYLT.</title>
        <authorList>
            <person name="Zhao Z."/>
        </authorList>
    </citation>
    <scope>NUCLEOTIDE SEQUENCE [LARGE SCALE GENOMIC DNA]</scope>
    <source>
        <strain evidence="2">MCCC 1A06723</strain>
    </source>
</reference>
<dbReference type="InterPro" id="IPR011050">
    <property type="entry name" value="Pectin_lyase_fold/virulence"/>
</dbReference>
<dbReference type="InterPro" id="IPR006311">
    <property type="entry name" value="TAT_signal"/>
</dbReference>
<gene>
    <name evidence="1" type="ORF">FIV46_02605</name>
</gene>
<name>A0A501PS68_9PROT</name>
<dbReference type="PROSITE" id="PS51318">
    <property type="entry name" value="TAT"/>
    <property type="match status" value="1"/>
</dbReference>
<protein>
    <submittedName>
        <fullName evidence="1">Uncharacterized protein</fullName>
    </submittedName>
</protein>
<sequence length="559" mass="60503">MSNPEKETPTPNSLRRTLLTGGSSAVLGAGVGFALSASASAQTPAMDDVAQARITIGDNARSIQDKLSETVSVRDFGARGDGRSDDTRALRKALEHAAKNKIMIELEDRDYLVSGLLLYSKEATSVGMVCRAGRARIQVADGLHEKLITLNDAEDVLLQNIEIDGNDRVAKAIDIRSRDGGGNVSLSGITVRGMKKTTQSSQASGILVGGEFDTVSIRNCLVDGVTRDGKGDCKGIAVTNMSGLVAIDNCHVANILAPQDNLIDADGIAVFGRSDVGPADDDPGLALIENCTVRNVSGRFIKSQLGGTVVRGNRFIIDDNIALIRNFRGVDFQRGHGICRDNLFLMGKFSGAESGCYIEFQNKARQPEMFSIAENNNVVATQRMPYFSILVAEHGKNTVRMTSNSCGPVTFVIRCSGAAGDFASHHIIARDNSADVTAAFFGTIKTEDFGDSLLLEFSDNRNLSAKGNEDLVWYKAPFSIGHSFRFGPNAGYSVRVDWSFDFDRLPPGNSFVTGEQLNDNAPERIGRRYSVVSDNGKQTVCSDSREYRRINSGQWQKWF</sequence>
<dbReference type="Proteomes" id="UP000319148">
    <property type="component" value="Unassembled WGS sequence"/>
</dbReference>
<dbReference type="SMART" id="SM00710">
    <property type="entry name" value="PbH1"/>
    <property type="match status" value="5"/>
</dbReference>
<dbReference type="SUPFAM" id="SSF51126">
    <property type="entry name" value="Pectin lyase-like"/>
    <property type="match status" value="1"/>
</dbReference>
<dbReference type="InterPro" id="IPR006626">
    <property type="entry name" value="PbH1"/>
</dbReference>
<evidence type="ECO:0000313" key="2">
    <source>
        <dbReference type="Proteomes" id="UP000319148"/>
    </source>
</evidence>
<comment type="caution">
    <text evidence="1">The sequence shown here is derived from an EMBL/GenBank/DDBJ whole genome shotgun (WGS) entry which is preliminary data.</text>
</comment>
<dbReference type="RefSeq" id="WP_139938238.1">
    <property type="nucleotide sequence ID" value="NZ_JBHSYP010000022.1"/>
</dbReference>
<proteinExistence type="predicted"/>
<keyword evidence="2" id="KW-1185">Reference proteome</keyword>
<accession>A0A501PS68</accession>
<dbReference type="Gene3D" id="2.160.20.10">
    <property type="entry name" value="Single-stranded right-handed beta-helix, Pectin lyase-like"/>
    <property type="match status" value="1"/>
</dbReference>
<dbReference type="OrthoDB" id="5461292at2"/>